<dbReference type="GO" id="GO:0030983">
    <property type="term" value="F:mismatched DNA binding"/>
    <property type="evidence" value="ECO:0007669"/>
    <property type="project" value="InterPro"/>
</dbReference>
<evidence type="ECO:0000256" key="5">
    <source>
        <dbReference type="ARBA" id="ARBA00023125"/>
    </source>
</evidence>
<organism evidence="9 10">
    <name type="scientific">Gymnopilus junonius</name>
    <name type="common">Spectacular rustgill mushroom</name>
    <name type="synonym">Gymnopilus spectabilis subsp. junonius</name>
    <dbReference type="NCBI Taxonomy" id="109634"/>
    <lineage>
        <taxon>Eukaryota</taxon>
        <taxon>Fungi</taxon>
        <taxon>Dikarya</taxon>
        <taxon>Basidiomycota</taxon>
        <taxon>Agaricomycotina</taxon>
        <taxon>Agaricomycetes</taxon>
        <taxon>Agaricomycetidae</taxon>
        <taxon>Agaricales</taxon>
        <taxon>Agaricineae</taxon>
        <taxon>Hymenogastraceae</taxon>
        <taxon>Gymnopilus</taxon>
    </lineage>
</organism>
<evidence type="ECO:0000259" key="8">
    <source>
        <dbReference type="PROSITE" id="PS00486"/>
    </source>
</evidence>
<dbReference type="PROSITE" id="PS00486">
    <property type="entry name" value="DNA_MISMATCH_REPAIR_2"/>
    <property type="match status" value="1"/>
</dbReference>
<dbReference type="GO" id="GO:0140664">
    <property type="term" value="F:ATP-dependent DNA damage sensor activity"/>
    <property type="evidence" value="ECO:0007669"/>
    <property type="project" value="InterPro"/>
</dbReference>
<keyword evidence="2" id="KW-0547">Nucleotide-binding</keyword>
<dbReference type="SMART" id="SM00534">
    <property type="entry name" value="MUTSac"/>
    <property type="match status" value="1"/>
</dbReference>
<dbReference type="GO" id="GO:0005524">
    <property type="term" value="F:ATP binding"/>
    <property type="evidence" value="ECO:0007669"/>
    <property type="project" value="UniProtKB-KW"/>
</dbReference>
<dbReference type="InterPro" id="IPR000432">
    <property type="entry name" value="DNA_mismatch_repair_MutS_C"/>
</dbReference>
<dbReference type="PANTHER" id="PTHR11361:SF34">
    <property type="entry name" value="DNA MISMATCH REPAIR PROTEIN MSH1, MITOCHONDRIAL"/>
    <property type="match status" value="1"/>
</dbReference>
<dbReference type="SUPFAM" id="SSF52540">
    <property type="entry name" value="P-loop containing nucleoside triphosphate hydrolases"/>
    <property type="match status" value="1"/>
</dbReference>
<dbReference type="InterPro" id="IPR045076">
    <property type="entry name" value="MutS"/>
</dbReference>
<dbReference type="Pfam" id="PF01624">
    <property type="entry name" value="MutS_I"/>
    <property type="match status" value="1"/>
</dbReference>
<dbReference type="InterPro" id="IPR036187">
    <property type="entry name" value="DNA_mismatch_repair_MutS_sf"/>
</dbReference>
<dbReference type="InterPro" id="IPR016151">
    <property type="entry name" value="DNA_mismatch_repair_MutS_N"/>
</dbReference>
<dbReference type="EMBL" id="JADNYJ010000002">
    <property type="protein sequence ID" value="KAF8912862.1"/>
    <property type="molecule type" value="Genomic_DNA"/>
</dbReference>
<gene>
    <name evidence="9" type="ORF">CPB84DRAFT_1759697</name>
</gene>
<evidence type="ECO:0000313" key="9">
    <source>
        <dbReference type="EMBL" id="KAF8912862.1"/>
    </source>
</evidence>
<dbReference type="InterPro" id="IPR007695">
    <property type="entry name" value="DNA_mismatch_repair_MutS-lik_N"/>
</dbReference>
<feature type="compositionally biased region" description="Basic and acidic residues" evidence="7">
    <location>
        <begin position="109"/>
        <end position="134"/>
    </location>
</feature>
<feature type="domain" description="DNA mismatch repair proteins mutS family" evidence="8">
    <location>
        <begin position="909"/>
        <end position="925"/>
    </location>
</feature>
<accession>A0A9P5P224</accession>
<evidence type="ECO:0000256" key="1">
    <source>
        <dbReference type="ARBA" id="ARBA00006271"/>
    </source>
</evidence>
<keyword evidence="6" id="KW-0234">DNA repair</keyword>
<name>A0A9P5P224_GYMJU</name>
<dbReference type="SUPFAM" id="SSF53150">
    <property type="entry name" value="DNA repair protein MutS, domain II"/>
    <property type="match status" value="1"/>
</dbReference>
<keyword evidence="4" id="KW-0067">ATP-binding</keyword>
<keyword evidence="3" id="KW-0227">DNA damage</keyword>
<dbReference type="InterPro" id="IPR027417">
    <property type="entry name" value="P-loop_NTPase"/>
</dbReference>
<dbReference type="FunFam" id="3.40.50.300:FF:001238">
    <property type="entry name" value="DNA mismatch repair protein"/>
    <property type="match status" value="1"/>
</dbReference>
<dbReference type="GO" id="GO:0006298">
    <property type="term" value="P:mismatch repair"/>
    <property type="evidence" value="ECO:0007669"/>
    <property type="project" value="InterPro"/>
</dbReference>
<dbReference type="InterPro" id="IPR036678">
    <property type="entry name" value="MutS_con_dom_sf"/>
</dbReference>
<evidence type="ECO:0000256" key="3">
    <source>
        <dbReference type="ARBA" id="ARBA00022763"/>
    </source>
</evidence>
<dbReference type="Gene3D" id="3.40.50.300">
    <property type="entry name" value="P-loop containing nucleotide triphosphate hydrolases"/>
    <property type="match status" value="1"/>
</dbReference>
<dbReference type="Gene3D" id="3.30.420.110">
    <property type="entry name" value="MutS, connector domain"/>
    <property type="match status" value="1"/>
</dbReference>
<evidence type="ECO:0000313" key="10">
    <source>
        <dbReference type="Proteomes" id="UP000724874"/>
    </source>
</evidence>
<dbReference type="InterPro" id="IPR017261">
    <property type="entry name" value="DNA_mismatch_repair_MutS/MSH"/>
</dbReference>
<feature type="region of interest" description="Disordered" evidence="7">
    <location>
        <begin position="92"/>
        <end position="144"/>
    </location>
</feature>
<keyword evidence="5" id="KW-0238">DNA-binding</keyword>
<evidence type="ECO:0000256" key="6">
    <source>
        <dbReference type="ARBA" id="ARBA00023204"/>
    </source>
</evidence>
<keyword evidence="10" id="KW-1185">Reference proteome</keyword>
<dbReference type="AlphaFoldDB" id="A0A9P5P224"/>
<dbReference type="GO" id="GO:0005739">
    <property type="term" value="C:mitochondrion"/>
    <property type="evidence" value="ECO:0007669"/>
    <property type="project" value="TreeGrafter"/>
</dbReference>
<dbReference type="GO" id="GO:0043504">
    <property type="term" value="P:mitochondrial DNA repair"/>
    <property type="evidence" value="ECO:0007669"/>
    <property type="project" value="TreeGrafter"/>
</dbReference>
<proteinExistence type="inferred from homology"/>
<reference evidence="9" key="1">
    <citation type="submission" date="2020-11" db="EMBL/GenBank/DDBJ databases">
        <authorList>
            <consortium name="DOE Joint Genome Institute"/>
            <person name="Ahrendt S."/>
            <person name="Riley R."/>
            <person name="Andreopoulos W."/>
            <person name="LaButti K."/>
            <person name="Pangilinan J."/>
            <person name="Ruiz-duenas F.J."/>
            <person name="Barrasa J.M."/>
            <person name="Sanchez-Garcia M."/>
            <person name="Camarero S."/>
            <person name="Miyauchi S."/>
            <person name="Serrano A."/>
            <person name="Linde D."/>
            <person name="Babiker R."/>
            <person name="Drula E."/>
            <person name="Ayuso-Fernandez I."/>
            <person name="Pacheco R."/>
            <person name="Padilla G."/>
            <person name="Ferreira P."/>
            <person name="Barriuso J."/>
            <person name="Kellner H."/>
            <person name="Castanera R."/>
            <person name="Alfaro M."/>
            <person name="Ramirez L."/>
            <person name="Pisabarro A.G."/>
            <person name="Kuo A."/>
            <person name="Tritt A."/>
            <person name="Lipzen A."/>
            <person name="He G."/>
            <person name="Yan M."/>
            <person name="Ng V."/>
            <person name="Cullen D."/>
            <person name="Martin F."/>
            <person name="Rosso M.-N."/>
            <person name="Henrissat B."/>
            <person name="Hibbett D."/>
            <person name="Martinez A.T."/>
            <person name="Grigoriev I.V."/>
        </authorList>
    </citation>
    <scope>NUCLEOTIDE SEQUENCE</scope>
    <source>
        <strain evidence="9">AH 44721</strain>
    </source>
</reference>
<dbReference type="Gene3D" id="1.10.1420.10">
    <property type="match status" value="2"/>
</dbReference>
<comment type="similarity">
    <text evidence="1">Belongs to the DNA mismatch repair MutS family.</text>
</comment>
<dbReference type="OrthoDB" id="2534523at2759"/>
<dbReference type="SUPFAM" id="SSF55271">
    <property type="entry name" value="DNA repair protein MutS, domain I"/>
    <property type="match status" value="1"/>
</dbReference>
<dbReference type="Pfam" id="PF05188">
    <property type="entry name" value="MutS_II"/>
    <property type="match status" value="1"/>
</dbReference>
<evidence type="ECO:0000256" key="7">
    <source>
        <dbReference type="SAM" id="MobiDB-lite"/>
    </source>
</evidence>
<dbReference type="SUPFAM" id="SSF48334">
    <property type="entry name" value="DNA repair protein MutS, domain III"/>
    <property type="match status" value="1"/>
</dbReference>
<dbReference type="InterPro" id="IPR007696">
    <property type="entry name" value="DNA_mismatch_repair_MutS_core"/>
</dbReference>
<dbReference type="Proteomes" id="UP000724874">
    <property type="component" value="Unassembled WGS sequence"/>
</dbReference>
<dbReference type="Pfam" id="PF05192">
    <property type="entry name" value="MutS_III"/>
    <property type="match status" value="1"/>
</dbReference>
<feature type="region of interest" description="Disordered" evidence="7">
    <location>
        <begin position="32"/>
        <end position="73"/>
    </location>
</feature>
<dbReference type="Gene3D" id="3.40.1170.10">
    <property type="entry name" value="DNA repair protein MutS, domain I"/>
    <property type="match status" value="1"/>
</dbReference>
<comment type="caution">
    <text evidence="9">The sequence shown here is derived from an EMBL/GenBank/DDBJ whole genome shotgun (WGS) entry which is preliminary data.</text>
</comment>
<dbReference type="PANTHER" id="PTHR11361">
    <property type="entry name" value="DNA MISMATCH REPAIR PROTEIN MUTS FAMILY MEMBER"/>
    <property type="match status" value="1"/>
</dbReference>
<evidence type="ECO:0000256" key="4">
    <source>
        <dbReference type="ARBA" id="ARBA00022840"/>
    </source>
</evidence>
<dbReference type="SMART" id="SM00533">
    <property type="entry name" value="MUTSd"/>
    <property type="match status" value="1"/>
</dbReference>
<dbReference type="Pfam" id="PF00488">
    <property type="entry name" value="MutS_V"/>
    <property type="match status" value="1"/>
</dbReference>
<feature type="compositionally biased region" description="Low complexity" evidence="7">
    <location>
        <begin position="135"/>
        <end position="144"/>
    </location>
</feature>
<dbReference type="InterPro" id="IPR007860">
    <property type="entry name" value="DNA_mmatch_repair_MutS_con_dom"/>
</dbReference>
<sequence>MVLTRLSSISRKNAFMNALSIPRTYLTRHIASSTSSNVPDESTPDPAPPKKPRKTTKKYLDLPNAYTSPTGATAAPLKAWPANDFSLSLEEESVATEVKRRPRRVSLKKAGEDPEGKIRSKKISKEDKVDEQSSQKKSSTKVPKPTTFLSRQILANLKRFPHCLLLTRVGQFYESYFDQAVEISHLLNIKLTSRKWNGERVAMCGFPLLHLDKHLKTLVQQEQRFVAMCEEFSVHTSPNSKEFERRITRIITPGTLIDESFIIPTENNYLLAISTPRVTNGISEPLGLAWIDVSTGEFFYKQCELQNLRDELARIAPREIVLEASLKEQLDNPIYQEFIEGKFLVSYTDPFLSSSESPYDFNLEIFPHAEQPTVAVGLEPIDGTASSGVLAESLLEPSTMPQHSLAVNLLTKFLRENLLEHMPDLDSPLHESTQDRMQIDLHTIQGLEIRESSDGSAKGSMLSVVKRTVTSGGARLLARWLCSPSTSIQEINFRQNLVAFFRSRVHFRMDVCDILKQVDDIGRLCQKFLLGRASFDDLVAIRANVDLWASLKKCCDHEKSLENLEKSSDFQVDQWSTIDALFLRLTDLHNLSDSISKAITTDPTSSTEEPDMVEDVQSENNVEEGLHFTEKSDSGKWKISPLFSEELKALHDARTELLKQKDDMEQFLRHEYRAPSLTLRSSPGQGMFIHLARAKRDKKKLDNDPIFYSIGESITTKSYIYRDWSELGNKIAETELSIAVSEKQAFELLRLGVVEHAHQLRKNAQVIDELDVAMSFAVLAEQMNFVRPEVVDDGSYHVVNGRHPSVEMGLLSLGRQFAPNTVEMVSSSSLHLITGPNMAGKSTLLRQTALIAILAQVGSCVPADYARIGIVDKLFSRIGAKDDLFRDRSTFMVEMLETADILRRATDKSLVIMDEVGRGTTVKDGLAIAFATIHHLVTSNKCRCLFATHFHELTDMVGNSEGVHGTGLFHNVHFYCSDVDEVGEGHFTYSHRLRPGINRDSHGLKVARLAGIPSSAIDVAANTLSWLKGHGLSSVGQENGDFFRSILESRF</sequence>
<dbReference type="PIRSF" id="PIRSF037677">
    <property type="entry name" value="DNA_mis_repair_Msh6"/>
    <property type="match status" value="1"/>
</dbReference>
<dbReference type="GO" id="GO:0005634">
    <property type="term" value="C:nucleus"/>
    <property type="evidence" value="ECO:0007669"/>
    <property type="project" value="TreeGrafter"/>
</dbReference>
<protein>
    <submittedName>
        <fullName evidence="9">Muts domain V-domain-containing protein</fullName>
    </submittedName>
</protein>
<evidence type="ECO:0000256" key="2">
    <source>
        <dbReference type="ARBA" id="ARBA00022741"/>
    </source>
</evidence>